<dbReference type="GO" id="GO:0015979">
    <property type="term" value="P:photosynthesis"/>
    <property type="evidence" value="ECO:0007669"/>
    <property type="project" value="TreeGrafter"/>
</dbReference>
<evidence type="ECO:0000256" key="10">
    <source>
        <dbReference type="HAMAP-Rule" id="MF_03185"/>
    </source>
</evidence>
<dbReference type="Proteomes" id="UP000241394">
    <property type="component" value="Chromosome LG17"/>
</dbReference>
<dbReference type="GO" id="GO:0006002">
    <property type="term" value="P:fructose 6-phosphate metabolic process"/>
    <property type="evidence" value="ECO:0007669"/>
    <property type="project" value="InterPro"/>
</dbReference>
<evidence type="ECO:0000256" key="8">
    <source>
        <dbReference type="ARBA" id="ARBA00023152"/>
    </source>
</evidence>
<dbReference type="InParanoid" id="A0A2R6QCT0"/>
<comment type="similarity">
    <text evidence="10">Belongs to the phosphofructokinase type A (PFKA) family. PPi-dependent PFK group II subfamily. Clade 'Long' sub-subfamily.</text>
</comment>
<gene>
    <name evidence="10" type="primary">PFP-BETA</name>
    <name evidence="13" type="ORF">CEY00_Acc19248</name>
</gene>
<evidence type="ECO:0000313" key="14">
    <source>
        <dbReference type="Proteomes" id="UP000241394"/>
    </source>
</evidence>
<dbReference type="GO" id="GO:0009749">
    <property type="term" value="P:response to glucose"/>
    <property type="evidence" value="ECO:0007669"/>
    <property type="project" value="TreeGrafter"/>
</dbReference>
<dbReference type="PANTHER" id="PTHR43650:SF6">
    <property type="entry name" value="PYROPHOSPHATE--FRUCTOSE 6-PHOSPHATE 1-PHOSPHOTRANSFERASE SUBUNIT BETA"/>
    <property type="match status" value="1"/>
</dbReference>
<dbReference type="Gene3D" id="1.10.10.480">
    <property type="entry name" value="Phosphofructokinase, domain 3"/>
    <property type="match status" value="1"/>
</dbReference>
<dbReference type="EMBL" id="NKQK01000017">
    <property type="protein sequence ID" value="PSS05946.1"/>
    <property type="molecule type" value="Genomic_DNA"/>
</dbReference>
<keyword evidence="8 10" id="KW-0324">Glycolysis</keyword>
<feature type="site" description="Important for catalytic activity and substrate specificity; stabilizes the transition state when the phosphoryl donor is PPi; prevents ATP from binding by mimicking the alpha-phosphate group of ATP" evidence="10">
    <location>
        <position position="201"/>
    </location>
</feature>
<feature type="binding site" evidence="10">
    <location>
        <begin position="267"/>
        <end position="268"/>
    </location>
    <ligand>
        <name>substrate</name>
        <note>ligand shared between dimeric partners</note>
    </ligand>
</feature>
<dbReference type="Gene3D" id="3.40.50.460">
    <property type="entry name" value="Phosphofructokinase domain"/>
    <property type="match status" value="1"/>
</dbReference>
<comment type="caution">
    <text evidence="10">Lacks conserved residue(s) required for the propagation of feature annotation.</text>
</comment>
<evidence type="ECO:0000256" key="4">
    <source>
        <dbReference type="ARBA" id="ARBA00022679"/>
    </source>
</evidence>
<sequence>MAPSGINNGRAAPGNPPSGSIPGRLASVYSELQGSRLDVSLPLPSVLRNSIDVVDGPPSSAAGNPGEIAKLFPNLFGQPSAILVTGSEAKAALDENLRIGVVLSGGQAPGGHNVISGIFDYLKDRTKGSTLYGFKGGPAGIMNCKYVELTKDFIYPYRNQGGFDMICSGRDKIETSEQFKQAAETAVKLNLDGLVVIGGDDSNTNACLLAENFRGNNVKTRVIGCPKTIDGDLKCKEVPTSFGFDTACKIYAEMIGNVMMDARSTGKYYHFVRLMGRAASHITLECALQTHPNITIIGEEVASKKDTLKNVTDYITNIICKRAELGYNYGVILIPEGLIDFIPEVQQLIAELNEILAHDVVDEAGMWKKKLRSQSQQLFEFLPEAIQEQLLLERDPHGNVQVAKIETEKMLIQMVETELETRRKTGSYNKQFKGQSHFFGYEGRCGLPSNFDSNYCYALGYAAGALVHSGKTGLISSVGNLGAPVAEWTVGGTALTSLMDVERRHGKFKPVIKKAMVELEGAPFKTFASLRDEWAIENRYVSPGPLQFSGPTANVSNHTLMLELGAQA</sequence>
<evidence type="ECO:0000313" key="13">
    <source>
        <dbReference type="EMBL" id="PSS05946.1"/>
    </source>
</evidence>
<organism evidence="13 14">
    <name type="scientific">Actinidia chinensis var. chinensis</name>
    <name type="common">Chinese soft-hair kiwi</name>
    <dbReference type="NCBI Taxonomy" id="1590841"/>
    <lineage>
        <taxon>Eukaryota</taxon>
        <taxon>Viridiplantae</taxon>
        <taxon>Streptophyta</taxon>
        <taxon>Embryophyta</taxon>
        <taxon>Tracheophyta</taxon>
        <taxon>Spermatophyta</taxon>
        <taxon>Magnoliopsida</taxon>
        <taxon>eudicotyledons</taxon>
        <taxon>Gunneridae</taxon>
        <taxon>Pentapetalae</taxon>
        <taxon>asterids</taxon>
        <taxon>Ericales</taxon>
        <taxon>Actinidiaceae</taxon>
        <taxon>Actinidia</taxon>
    </lineage>
</organism>
<comment type="cofactor">
    <cofactor evidence="1 10">
        <name>Mg(2+)</name>
        <dbReference type="ChEBI" id="CHEBI:18420"/>
    </cofactor>
</comment>
<reference evidence="14" key="2">
    <citation type="journal article" date="2018" name="BMC Genomics">
        <title>A manually annotated Actinidia chinensis var. chinensis (kiwifruit) genome highlights the challenges associated with draft genomes and gene prediction in plants.</title>
        <authorList>
            <person name="Pilkington S.M."/>
            <person name="Crowhurst R."/>
            <person name="Hilario E."/>
            <person name="Nardozza S."/>
            <person name="Fraser L."/>
            <person name="Peng Y."/>
            <person name="Gunaseelan K."/>
            <person name="Simpson R."/>
            <person name="Tahir J."/>
            <person name="Deroles S.C."/>
            <person name="Templeton K."/>
            <person name="Luo Z."/>
            <person name="Davy M."/>
            <person name="Cheng C."/>
            <person name="McNeilage M."/>
            <person name="Scaglione D."/>
            <person name="Liu Y."/>
            <person name="Zhang Q."/>
            <person name="Datson P."/>
            <person name="De Silva N."/>
            <person name="Gardiner S.E."/>
            <person name="Bassett H."/>
            <person name="Chagne D."/>
            <person name="McCallum J."/>
            <person name="Dzierzon H."/>
            <person name="Deng C."/>
            <person name="Wang Y.Y."/>
            <person name="Barron L."/>
            <person name="Manako K."/>
            <person name="Bowen J."/>
            <person name="Foster T.M."/>
            <person name="Erridge Z.A."/>
            <person name="Tiffin H."/>
            <person name="Waite C.N."/>
            <person name="Davies K.M."/>
            <person name="Grierson E.P."/>
            <person name="Laing W.A."/>
            <person name="Kirk R."/>
            <person name="Chen X."/>
            <person name="Wood M."/>
            <person name="Montefiori M."/>
            <person name="Brummell D.A."/>
            <person name="Schwinn K.E."/>
            <person name="Catanach A."/>
            <person name="Fullerton C."/>
            <person name="Li D."/>
            <person name="Meiyalaghan S."/>
            <person name="Nieuwenhuizen N."/>
            <person name="Read N."/>
            <person name="Prakash R."/>
            <person name="Hunter D."/>
            <person name="Zhang H."/>
            <person name="McKenzie M."/>
            <person name="Knabel M."/>
            <person name="Harris A."/>
            <person name="Allan A.C."/>
            <person name="Gleave A."/>
            <person name="Chen A."/>
            <person name="Janssen B.J."/>
            <person name="Plunkett B."/>
            <person name="Ampomah-Dwamena C."/>
            <person name="Voogd C."/>
            <person name="Leif D."/>
            <person name="Lafferty D."/>
            <person name="Souleyre E.J.F."/>
            <person name="Varkonyi-Gasic E."/>
            <person name="Gambi F."/>
            <person name="Hanley J."/>
            <person name="Yao J.L."/>
            <person name="Cheung J."/>
            <person name="David K.M."/>
            <person name="Warren B."/>
            <person name="Marsh K."/>
            <person name="Snowden K.C."/>
            <person name="Lin-Wang K."/>
            <person name="Brian L."/>
            <person name="Martinez-Sanchez M."/>
            <person name="Wang M."/>
            <person name="Ileperuma N."/>
            <person name="Macnee N."/>
            <person name="Campin R."/>
            <person name="McAtee P."/>
            <person name="Drummond R.S.M."/>
            <person name="Espley R.V."/>
            <person name="Ireland H.S."/>
            <person name="Wu R."/>
            <person name="Atkinson R.G."/>
            <person name="Karunairetnam S."/>
            <person name="Bulley S."/>
            <person name="Chunkath S."/>
            <person name="Hanley Z."/>
            <person name="Storey R."/>
            <person name="Thrimawithana A.H."/>
            <person name="Thomson S."/>
            <person name="David C."/>
            <person name="Testolin R."/>
            <person name="Huang H."/>
            <person name="Hellens R.P."/>
            <person name="Schaffer R.J."/>
        </authorList>
    </citation>
    <scope>NUCLEOTIDE SEQUENCE [LARGE SCALE GENOMIC DNA]</scope>
    <source>
        <strain evidence="14">cv. Red5</strain>
    </source>
</reference>
<dbReference type="PIRSF" id="PIRSF005677">
    <property type="entry name" value="PPi_PFK_PfpB"/>
    <property type="match status" value="1"/>
</dbReference>
<comment type="subunit">
    <text evidence="10">Tetramer of two alpha (regulatory) and two beta (catalytic) chains.</text>
</comment>
<keyword evidence="14" id="KW-1185">Reference proteome</keyword>
<dbReference type="Pfam" id="PF00365">
    <property type="entry name" value="PFK"/>
    <property type="match status" value="1"/>
</dbReference>
<dbReference type="OrthoDB" id="537915at2759"/>
<protein>
    <recommendedName>
        <fullName evidence="10">Pyrophosphate--fructose 6-phosphate 1-phosphotransferase subunit beta</fullName>
        <shortName evidence="10">PFP</shortName>
        <ecNumber evidence="10">2.7.1.90</ecNumber>
    </recommendedName>
    <alternativeName>
        <fullName evidence="10">6-phosphofructokinase, pyrophosphate dependent</fullName>
    </alternativeName>
    <alternativeName>
        <fullName evidence="10">PPi-PFK</fullName>
    </alternativeName>
    <alternativeName>
        <fullName evidence="10">Pyrophosphate-dependent 6-phosphofructose-1-kinase</fullName>
    </alternativeName>
</protein>
<comment type="activity regulation">
    <text evidence="10">Allosterically activated by fructose 2,6-bisphosphate.</text>
</comment>
<evidence type="ECO:0000256" key="5">
    <source>
        <dbReference type="ARBA" id="ARBA00022723"/>
    </source>
</evidence>
<dbReference type="OMA" id="HADNTHT"/>
<feature type="domain" description="Phosphofructokinase" evidence="12">
    <location>
        <begin position="98"/>
        <end position="463"/>
    </location>
</feature>
<feature type="binding site" evidence="10">
    <location>
        <position position="336"/>
    </location>
    <ligand>
        <name>substrate</name>
    </ligand>
</feature>
<dbReference type="NCBIfam" id="NF005482">
    <property type="entry name" value="PRK07085.1"/>
    <property type="match status" value="1"/>
</dbReference>
<feature type="site" description="Important for catalytic activity; stabilizes the transition state when the phosphoryl donor is PPi" evidence="10">
    <location>
        <position position="227"/>
    </location>
</feature>
<comment type="catalytic activity">
    <reaction evidence="9 10">
        <text>beta-D-fructose 6-phosphate + diphosphate = beta-D-fructose 1,6-bisphosphate + phosphate + H(+)</text>
        <dbReference type="Rhea" id="RHEA:13613"/>
        <dbReference type="ChEBI" id="CHEBI:15378"/>
        <dbReference type="ChEBI" id="CHEBI:32966"/>
        <dbReference type="ChEBI" id="CHEBI:33019"/>
        <dbReference type="ChEBI" id="CHEBI:43474"/>
        <dbReference type="ChEBI" id="CHEBI:57634"/>
        <dbReference type="EC" id="2.7.1.90"/>
    </reaction>
</comment>
<dbReference type="Gramene" id="PSS05946">
    <property type="protein sequence ID" value="PSS05946"/>
    <property type="gene ID" value="CEY00_Acc19248"/>
</dbReference>
<keyword evidence="4 10" id="KW-0808">Transferase</keyword>
<evidence type="ECO:0000256" key="6">
    <source>
        <dbReference type="ARBA" id="ARBA00022777"/>
    </source>
</evidence>
<keyword evidence="6 10" id="KW-0418">Kinase</keyword>
<dbReference type="HAMAP" id="MF_01980">
    <property type="entry name" value="Phosphofructokinase_II_Long"/>
    <property type="match status" value="1"/>
</dbReference>
<proteinExistence type="inferred from homology"/>
<keyword evidence="2 10" id="KW-0963">Cytoplasm</keyword>
<dbReference type="InterPro" id="IPR022953">
    <property type="entry name" value="ATP_PFK"/>
</dbReference>
<comment type="subcellular location">
    <subcellularLocation>
        <location evidence="10">Cytoplasm</location>
    </subcellularLocation>
</comment>
<accession>A0A2R6QCT0</accession>
<keyword evidence="3 10" id="KW-0021">Allosteric enzyme</keyword>
<dbReference type="GO" id="GO:0047334">
    <property type="term" value="F:diphosphate-fructose-6-phosphate 1-phosphotransferase activity"/>
    <property type="evidence" value="ECO:0007669"/>
    <property type="project" value="UniProtKB-EC"/>
</dbReference>
<reference evidence="13 14" key="1">
    <citation type="submission" date="2017-07" db="EMBL/GenBank/DDBJ databases">
        <title>An improved, manually edited Actinidia chinensis var. chinensis (kiwifruit) genome highlights the challenges associated with draft genomes and gene prediction in plants.</title>
        <authorList>
            <person name="Pilkington S."/>
            <person name="Crowhurst R."/>
            <person name="Hilario E."/>
            <person name="Nardozza S."/>
            <person name="Fraser L."/>
            <person name="Peng Y."/>
            <person name="Gunaseelan K."/>
            <person name="Simpson R."/>
            <person name="Tahir J."/>
            <person name="Deroles S."/>
            <person name="Templeton K."/>
            <person name="Luo Z."/>
            <person name="Davy M."/>
            <person name="Cheng C."/>
            <person name="Mcneilage M."/>
            <person name="Scaglione D."/>
            <person name="Liu Y."/>
            <person name="Zhang Q."/>
            <person name="Datson P."/>
            <person name="De Silva N."/>
            <person name="Gardiner S."/>
            <person name="Bassett H."/>
            <person name="Chagne D."/>
            <person name="Mccallum J."/>
            <person name="Dzierzon H."/>
            <person name="Deng C."/>
            <person name="Wang Y.-Y."/>
            <person name="Barron N."/>
            <person name="Manako K."/>
            <person name="Bowen J."/>
            <person name="Foster T."/>
            <person name="Erridge Z."/>
            <person name="Tiffin H."/>
            <person name="Waite C."/>
            <person name="Davies K."/>
            <person name="Grierson E."/>
            <person name="Laing W."/>
            <person name="Kirk R."/>
            <person name="Chen X."/>
            <person name="Wood M."/>
            <person name="Montefiori M."/>
            <person name="Brummell D."/>
            <person name="Schwinn K."/>
            <person name="Catanach A."/>
            <person name="Fullerton C."/>
            <person name="Li D."/>
            <person name="Meiyalaghan S."/>
            <person name="Nieuwenhuizen N."/>
            <person name="Read N."/>
            <person name="Prakash R."/>
            <person name="Hunter D."/>
            <person name="Zhang H."/>
            <person name="Mckenzie M."/>
            <person name="Knabel M."/>
            <person name="Harris A."/>
            <person name="Allan A."/>
            <person name="Chen A."/>
            <person name="Janssen B."/>
            <person name="Plunkett B."/>
            <person name="Dwamena C."/>
            <person name="Voogd C."/>
            <person name="Leif D."/>
            <person name="Lafferty D."/>
            <person name="Souleyre E."/>
            <person name="Varkonyi-Gasic E."/>
            <person name="Gambi F."/>
            <person name="Hanley J."/>
            <person name="Yao J.-L."/>
            <person name="Cheung J."/>
            <person name="David K."/>
            <person name="Warren B."/>
            <person name="Marsh K."/>
            <person name="Snowden K."/>
            <person name="Lin-Wang K."/>
            <person name="Brian L."/>
            <person name="Martinez-Sanchez M."/>
            <person name="Wang M."/>
            <person name="Ileperuma N."/>
            <person name="Macnee N."/>
            <person name="Campin R."/>
            <person name="Mcatee P."/>
            <person name="Drummond R."/>
            <person name="Espley R."/>
            <person name="Ireland H."/>
            <person name="Wu R."/>
            <person name="Atkinson R."/>
            <person name="Karunairetnam S."/>
            <person name="Bulley S."/>
            <person name="Chunkath S."/>
            <person name="Hanley Z."/>
            <person name="Storey R."/>
            <person name="Thrimawithana A."/>
            <person name="Thomson S."/>
            <person name="David C."/>
            <person name="Testolin R."/>
        </authorList>
    </citation>
    <scope>NUCLEOTIDE SEQUENCE [LARGE SCALE GENOMIC DNA]</scope>
    <source>
        <strain evidence="14">cv. Red5</strain>
        <tissue evidence="13">Young leaf</tissue>
    </source>
</reference>
<dbReference type="SUPFAM" id="SSF53784">
    <property type="entry name" value="Phosphofructokinase"/>
    <property type="match status" value="1"/>
</dbReference>
<evidence type="ECO:0000256" key="2">
    <source>
        <dbReference type="ARBA" id="ARBA00022490"/>
    </source>
</evidence>
<evidence type="ECO:0000256" key="1">
    <source>
        <dbReference type="ARBA" id="ARBA00001946"/>
    </source>
</evidence>
<name>A0A2R6QCT0_ACTCC</name>
<dbReference type="UniPathway" id="UPA00109">
    <property type="reaction ID" value="UER00182"/>
</dbReference>
<dbReference type="PANTHER" id="PTHR43650">
    <property type="entry name" value="PYROPHOSPHATE--FRUCTOSE 6-PHOSPHATE 1-PHOSPHOTRANSFERASE"/>
    <property type="match status" value="1"/>
</dbReference>
<dbReference type="STRING" id="1590841.A0A2R6QCT0"/>
<dbReference type="Gene3D" id="3.40.50.450">
    <property type="match status" value="1"/>
</dbReference>
<comment type="function">
    <text evidence="10">Catalytic subunit of pyrophosphate--fructose 6-phosphate 1-phosphotransferase. Catalyzes the phosphorylation of D-fructose 6-phosphate, the first committing step of glycolysis. Uses inorganic phosphate (PPi) as phosphoryl donor instead of ATP like common ATP-dependent phosphofructokinases (ATP-PFKs), which renders the reaction reversible, and can thus function both in glycolysis and gluconeogenesis.</text>
</comment>
<feature type="binding site" evidence="10">
    <location>
        <position position="200"/>
    </location>
    <ligand>
        <name>Mg(2+)</name>
        <dbReference type="ChEBI" id="CHEBI:18420"/>
        <note>catalytic</note>
    </ligand>
</feature>
<feature type="region of interest" description="Disordered" evidence="11">
    <location>
        <begin position="1"/>
        <end position="22"/>
    </location>
</feature>
<feature type="binding site" evidence="10">
    <location>
        <begin position="441"/>
        <end position="444"/>
    </location>
    <ligand>
        <name>substrate</name>
    </ligand>
</feature>
<dbReference type="GO" id="GO:0005829">
    <property type="term" value="C:cytosol"/>
    <property type="evidence" value="ECO:0007669"/>
    <property type="project" value="TreeGrafter"/>
</dbReference>
<feature type="binding site" evidence="10">
    <location>
        <position position="106"/>
    </location>
    <ligand>
        <name>diphosphate</name>
        <dbReference type="ChEBI" id="CHEBI:33019"/>
    </ligand>
</feature>
<dbReference type="NCBIfam" id="TIGR02477">
    <property type="entry name" value="PFKA_PPi"/>
    <property type="match status" value="1"/>
</dbReference>
<comment type="caution">
    <text evidence="13">The sequence shown here is derived from an EMBL/GenBank/DDBJ whole genome shotgun (WGS) entry which is preliminary data.</text>
</comment>
<keyword evidence="5 10" id="KW-0479">Metal-binding</keyword>
<comment type="pathway">
    <text evidence="10">Carbohydrate degradation; glycolysis; D-glyceraldehyde 3-phosphate and glycerone phosphate from D-glucose: step 3/4.</text>
</comment>
<dbReference type="GO" id="GO:0046872">
    <property type="term" value="F:metal ion binding"/>
    <property type="evidence" value="ECO:0007669"/>
    <property type="project" value="UniProtKB-KW"/>
</dbReference>
<evidence type="ECO:0000256" key="11">
    <source>
        <dbReference type="SAM" id="MobiDB-lite"/>
    </source>
</evidence>
<dbReference type="PRINTS" id="PR00476">
    <property type="entry name" value="PHFRCTKINASE"/>
</dbReference>
<dbReference type="EC" id="2.7.1.90" evidence="10"/>
<feature type="binding site" evidence="10">
    <location>
        <begin position="228"/>
        <end position="230"/>
    </location>
    <ligand>
        <name>substrate</name>
    </ligand>
</feature>
<dbReference type="GO" id="GO:0003872">
    <property type="term" value="F:6-phosphofructokinase activity"/>
    <property type="evidence" value="ECO:0007669"/>
    <property type="project" value="UniProtKB-UniRule"/>
</dbReference>
<dbReference type="GO" id="GO:0005524">
    <property type="term" value="F:ATP binding"/>
    <property type="evidence" value="ECO:0007669"/>
    <property type="project" value="InterPro"/>
</dbReference>
<feature type="binding site" evidence="10">
    <location>
        <begin position="275"/>
        <end position="277"/>
    </location>
    <ligand>
        <name>substrate</name>
    </ligand>
</feature>
<dbReference type="InterPro" id="IPR011183">
    <property type="entry name" value="PfpB_PPi_PFK"/>
</dbReference>
<evidence type="ECO:0000256" key="9">
    <source>
        <dbReference type="ARBA" id="ARBA00048072"/>
    </source>
</evidence>
<evidence type="ECO:0000256" key="3">
    <source>
        <dbReference type="ARBA" id="ARBA00022533"/>
    </source>
</evidence>
<dbReference type="InterPro" id="IPR000023">
    <property type="entry name" value="Phosphofructokinase_dom"/>
</dbReference>
<evidence type="ECO:0000256" key="7">
    <source>
        <dbReference type="ARBA" id="ARBA00022842"/>
    </source>
</evidence>
<evidence type="ECO:0000259" key="12">
    <source>
        <dbReference type="Pfam" id="PF00365"/>
    </source>
</evidence>
<dbReference type="InterPro" id="IPR035966">
    <property type="entry name" value="PKF_sf"/>
</dbReference>
<dbReference type="FunFam" id="1.10.10.480:FF:000002">
    <property type="entry name" value="Pyrophosphate--fructose 6-phosphate 1-phosphotransferase subunit beta"/>
    <property type="match status" value="1"/>
</dbReference>
<feature type="active site" description="Proton acceptor" evidence="10">
    <location>
        <position position="230"/>
    </location>
</feature>
<keyword evidence="7 10" id="KW-0460">Magnesium</keyword>
<dbReference type="AlphaFoldDB" id="A0A2R6QCT0"/>